<name>A0A9D1KX65_9FIRM</name>
<feature type="compositionally biased region" description="Polar residues" evidence="1">
    <location>
        <begin position="301"/>
        <end position="327"/>
    </location>
</feature>
<feature type="transmembrane region" description="Helical" evidence="2">
    <location>
        <begin position="247"/>
        <end position="267"/>
    </location>
</feature>
<accession>A0A9D1KX65</accession>
<keyword evidence="2" id="KW-0812">Transmembrane</keyword>
<dbReference type="SMART" id="SM00257">
    <property type="entry name" value="LysM"/>
    <property type="match status" value="1"/>
</dbReference>
<dbReference type="Gene3D" id="3.10.350.10">
    <property type="entry name" value="LysM domain"/>
    <property type="match status" value="1"/>
</dbReference>
<dbReference type="Pfam" id="PF01476">
    <property type="entry name" value="LysM"/>
    <property type="match status" value="1"/>
</dbReference>
<reference evidence="4" key="1">
    <citation type="submission" date="2020-10" db="EMBL/GenBank/DDBJ databases">
        <authorList>
            <person name="Gilroy R."/>
        </authorList>
    </citation>
    <scope>NUCLEOTIDE SEQUENCE</scope>
    <source>
        <strain evidence="4">CHK187-14744</strain>
    </source>
</reference>
<dbReference type="InterPro" id="IPR018392">
    <property type="entry name" value="LysM"/>
</dbReference>
<dbReference type="PROSITE" id="PS51782">
    <property type="entry name" value="LYSM"/>
    <property type="match status" value="1"/>
</dbReference>
<evidence type="ECO:0000256" key="1">
    <source>
        <dbReference type="SAM" id="MobiDB-lite"/>
    </source>
</evidence>
<dbReference type="Gene3D" id="3.40.140.10">
    <property type="entry name" value="Cytidine Deaminase, domain 2"/>
    <property type="match status" value="1"/>
</dbReference>
<dbReference type="InterPro" id="IPR036779">
    <property type="entry name" value="LysM_dom_sf"/>
</dbReference>
<feature type="region of interest" description="Disordered" evidence="1">
    <location>
        <begin position="301"/>
        <end position="345"/>
    </location>
</feature>
<organism evidence="4 5">
    <name type="scientific">Candidatus Onthocola gallistercoris</name>
    <dbReference type="NCBI Taxonomy" id="2840876"/>
    <lineage>
        <taxon>Bacteria</taxon>
        <taxon>Bacillati</taxon>
        <taxon>Bacillota</taxon>
        <taxon>Bacilli</taxon>
        <taxon>Candidatus Onthocola</taxon>
    </lineage>
</organism>
<feature type="domain" description="LysM" evidence="3">
    <location>
        <begin position="355"/>
        <end position="402"/>
    </location>
</feature>
<reference evidence="4" key="2">
    <citation type="journal article" date="2021" name="PeerJ">
        <title>Extensive microbial diversity within the chicken gut microbiome revealed by metagenomics and culture.</title>
        <authorList>
            <person name="Gilroy R."/>
            <person name="Ravi A."/>
            <person name="Getino M."/>
            <person name="Pursley I."/>
            <person name="Horton D.L."/>
            <person name="Alikhan N.F."/>
            <person name="Baker D."/>
            <person name="Gharbi K."/>
            <person name="Hall N."/>
            <person name="Watson M."/>
            <person name="Adriaenssens E.M."/>
            <person name="Foster-Nyarko E."/>
            <person name="Jarju S."/>
            <person name="Secka A."/>
            <person name="Antonio M."/>
            <person name="Oren A."/>
            <person name="Chaudhuri R.R."/>
            <person name="La Ragione R."/>
            <person name="Hildebrand F."/>
            <person name="Pallen M.J."/>
        </authorList>
    </citation>
    <scope>NUCLEOTIDE SEQUENCE</scope>
    <source>
        <strain evidence="4">CHK187-14744</strain>
    </source>
</reference>
<evidence type="ECO:0000259" key="3">
    <source>
        <dbReference type="PROSITE" id="PS51782"/>
    </source>
</evidence>
<dbReference type="EMBL" id="DVLT01000033">
    <property type="protein sequence ID" value="HIU02509.1"/>
    <property type="molecule type" value="Genomic_DNA"/>
</dbReference>
<evidence type="ECO:0000313" key="4">
    <source>
        <dbReference type="EMBL" id="HIU02509.1"/>
    </source>
</evidence>
<protein>
    <submittedName>
        <fullName evidence="4">LysM peptidoglycan-binding domain-containing protein</fullName>
    </submittedName>
</protein>
<dbReference type="AlphaFoldDB" id="A0A9D1KX65"/>
<dbReference type="SUPFAM" id="SSF54106">
    <property type="entry name" value="LysM domain"/>
    <property type="match status" value="1"/>
</dbReference>
<gene>
    <name evidence="4" type="ORF">IAB63_04580</name>
</gene>
<comment type="caution">
    <text evidence="4">The sequence shown here is derived from an EMBL/GenBank/DDBJ whole genome shotgun (WGS) entry which is preliminary data.</text>
</comment>
<evidence type="ECO:0000313" key="5">
    <source>
        <dbReference type="Proteomes" id="UP000824164"/>
    </source>
</evidence>
<keyword evidence="2" id="KW-0472">Membrane</keyword>
<evidence type="ECO:0000256" key="2">
    <source>
        <dbReference type="SAM" id="Phobius"/>
    </source>
</evidence>
<dbReference type="Proteomes" id="UP000824164">
    <property type="component" value="Unassembled WGS sequence"/>
</dbReference>
<proteinExistence type="predicted"/>
<dbReference type="CDD" id="cd00118">
    <property type="entry name" value="LysM"/>
    <property type="match status" value="1"/>
</dbReference>
<keyword evidence="2" id="KW-1133">Transmembrane helix</keyword>
<sequence>MVEIKNQYTGREKLKLPKNIRQIGTPGTEKKVYVEDYVVTYMNQLAKDSGNRQAAAILLGFYTREDNVCLTFVNGAVAIPEAEVEEDQIAFDSELWEKLYDTIRTYFKKAEIVGWFLTRPGKSLGINEKITKIHVDQFPGAEKTLFLMDPLDREDAFFIYENGRLTRQHGYYIYYERNEDMQNYMVESRKRPTTDLQTEPDSGYRNRFEKISAAAGDGKRKEKAKKAKKAAARLDKAKKDEKRSFRLSYAATALAAMCILLVGMAFVNRFYVGPQAEPAGNISNEPSEETISIQVIEGNVQNSESTDNSTGENITENSLGESLQESSDGLDVAQEGTDAQDDENASAVNAGASVKRYTVQAGDTLANISISLYDTRDYVDTICEMNDIENPDLIYEGMVLELP</sequence>